<evidence type="ECO:0000313" key="6">
    <source>
        <dbReference type="Proteomes" id="UP000428333"/>
    </source>
</evidence>
<name>A0A6A4L9J6_9ERIC</name>
<keyword evidence="2" id="KW-0328">Glycosyltransferase</keyword>
<dbReference type="InterPro" id="IPR035595">
    <property type="entry name" value="UDP_glycos_trans_CS"/>
</dbReference>
<keyword evidence="6" id="KW-1185">Reference proteome</keyword>
<evidence type="ECO:0000256" key="2">
    <source>
        <dbReference type="ARBA" id="ARBA00022676"/>
    </source>
</evidence>
<dbReference type="PANTHER" id="PTHR48047">
    <property type="entry name" value="GLYCOSYLTRANSFERASE"/>
    <property type="match status" value="1"/>
</dbReference>
<evidence type="ECO:0000256" key="1">
    <source>
        <dbReference type="ARBA" id="ARBA00009995"/>
    </source>
</evidence>
<dbReference type="FunFam" id="3.40.50.2000:FF:000063">
    <property type="entry name" value="Glycosyltransferase"/>
    <property type="match status" value="1"/>
</dbReference>
<protein>
    <submittedName>
        <fullName evidence="5">Uncharacterized protein</fullName>
    </submittedName>
</protein>
<accession>A0A6A4L9J6</accession>
<evidence type="ECO:0000256" key="4">
    <source>
        <dbReference type="ARBA" id="ARBA00023241"/>
    </source>
</evidence>
<evidence type="ECO:0000256" key="3">
    <source>
        <dbReference type="ARBA" id="ARBA00022679"/>
    </source>
</evidence>
<proteinExistence type="inferred from homology"/>
<evidence type="ECO:0000313" key="5">
    <source>
        <dbReference type="EMBL" id="KAE9457176.1"/>
    </source>
</evidence>
<keyword evidence="4" id="KW-0284">Flavonoid biosynthesis</keyword>
<comment type="similarity">
    <text evidence="1">Belongs to the UDP-glycosyltransferase family.</text>
</comment>
<reference evidence="5 6" key="1">
    <citation type="journal article" date="2019" name="Genome Biol. Evol.">
        <title>The Rhododendron genome and chromosomal organization provide insight into shared whole-genome duplications across the heath family (Ericaceae).</title>
        <authorList>
            <person name="Soza V.L."/>
            <person name="Lindsley D."/>
            <person name="Waalkes A."/>
            <person name="Ramage E."/>
            <person name="Patwardhan R.P."/>
            <person name="Burton J.N."/>
            <person name="Adey A."/>
            <person name="Kumar A."/>
            <person name="Qiu R."/>
            <person name="Shendure J."/>
            <person name="Hall B."/>
        </authorList>
    </citation>
    <scope>NUCLEOTIDE SEQUENCE [LARGE SCALE GENOMIC DNA]</scope>
    <source>
        <strain evidence="5">RSF 1966-606</strain>
    </source>
</reference>
<sequence length="848" mass="94714">MAAQDRNLNALFLPYFITSHMTSLVDTAVLFAARPSVAVTILITPSNALTFQPSVDRAASAGHRITFHTIKFPAAEVGLPEGIENYGSVASRDMIPKVTRAISLLREPMAQAIRDLRPDCIVSDVMDPWTVDIAEELNIPRLILSTTNCFYYCVYHHLMIHKPYEKVRSDSESFVVPGLPDAIEMTSAQLEDYLKTPEECGSSGELIKVIKDAETRSYGMVFTSYSEIEPEYGWHYKDVMGRKSWHVGLPSLLLGKENETNTERHRCLNWLDDQEPGSVLYVSFGSVVRFPDIQFTEIALALEESGHPFVGVEVGSGAWNRSLDIRSPVVGKDKIVKALSHLMDGSEEAEEIRRRANEVSVMMKKSVEEGGSCSSDLNSHMMPMVDIARLFAAHGVRATIITTPVNARRFKTTIDRDIRAGRHIALEILPFAPVTGLPEGCENLSDTPTPEMSMRLFGAINLLQPLIENLLRATRPDCVFSDVLFHWTVDVAIELGIPRLAFSGSSFFNLSVALAVECYRPHDRVHSESEPFVVHSLPGKVLLTRSQLPDIVKTKTEFSEMFDKLKLAERKSYGMVVNSFGVLESAYADYYRKTLGIKAWSIGPVSLFNQEEADKAERGDTATINRDSYLNWLDSKAQNSVLYVCFGSLTRFNKTQLAEIAGALEDTRCSFIWVVPRVLKTNDKDEEEEWWLPEGFVERTEESGKGMVVKGWAPQVLILDHPAIGGFLTHCGWNSILEGVTTGVPMVTWPTIADQFYNEKLVTQVLKFGVPVGNEYWKVWATEETPVIGREKISRAVNVVMNGGNEAEEMRSVAKRLSETAKKAVEDGGSSYNDLNTLIQDIKSYRQK</sequence>
<dbReference type="GO" id="GO:0009813">
    <property type="term" value="P:flavonoid biosynthetic process"/>
    <property type="evidence" value="ECO:0007669"/>
    <property type="project" value="UniProtKB-KW"/>
</dbReference>
<gene>
    <name evidence="5" type="ORF">C3L33_10913</name>
</gene>
<feature type="non-terminal residue" evidence="5">
    <location>
        <position position="1"/>
    </location>
</feature>
<comment type="caution">
    <text evidence="5">The sequence shown here is derived from an EMBL/GenBank/DDBJ whole genome shotgun (WGS) entry which is preliminary data.</text>
</comment>
<dbReference type="SUPFAM" id="SSF53756">
    <property type="entry name" value="UDP-Glycosyltransferase/glycogen phosphorylase"/>
    <property type="match status" value="2"/>
</dbReference>
<keyword evidence="3" id="KW-0808">Transferase</keyword>
<dbReference type="InterPro" id="IPR002213">
    <property type="entry name" value="UDP_glucos_trans"/>
</dbReference>
<dbReference type="PROSITE" id="PS00375">
    <property type="entry name" value="UDPGT"/>
    <property type="match status" value="1"/>
</dbReference>
<dbReference type="AlphaFoldDB" id="A0A6A4L9J6"/>
<dbReference type="OrthoDB" id="5835829at2759"/>
<dbReference type="CDD" id="cd03784">
    <property type="entry name" value="GT1_Gtf-like"/>
    <property type="match status" value="2"/>
</dbReference>
<dbReference type="Pfam" id="PF00201">
    <property type="entry name" value="UDPGT"/>
    <property type="match status" value="1"/>
</dbReference>
<dbReference type="Gene3D" id="3.40.50.2000">
    <property type="entry name" value="Glycogen Phosphorylase B"/>
    <property type="match status" value="6"/>
</dbReference>
<dbReference type="PANTHER" id="PTHR48047:SF45">
    <property type="entry name" value="SCOPOLETIN GLUCOSYLTRANSFERASE-LIKE"/>
    <property type="match status" value="1"/>
</dbReference>
<dbReference type="GO" id="GO:0035251">
    <property type="term" value="F:UDP-glucosyltransferase activity"/>
    <property type="evidence" value="ECO:0007669"/>
    <property type="project" value="TreeGrafter"/>
</dbReference>
<dbReference type="EMBL" id="QEFC01001529">
    <property type="protein sequence ID" value="KAE9457176.1"/>
    <property type="molecule type" value="Genomic_DNA"/>
</dbReference>
<dbReference type="Proteomes" id="UP000428333">
    <property type="component" value="Linkage Group LG06"/>
</dbReference>
<organism evidence="5 6">
    <name type="scientific">Rhododendron williamsianum</name>
    <dbReference type="NCBI Taxonomy" id="262921"/>
    <lineage>
        <taxon>Eukaryota</taxon>
        <taxon>Viridiplantae</taxon>
        <taxon>Streptophyta</taxon>
        <taxon>Embryophyta</taxon>
        <taxon>Tracheophyta</taxon>
        <taxon>Spermatophyta</taxon>
        <taxon>Magnoliopsida</taxon>
        <taxon>eudicotyledons</taxon>
        <taxon>Gunneridae</taxon>
        <taxon>Pentapetalae</taxon>
        <taxon>asterids</taxon>
        <taxon>Ericales</taxon>
        <taxon>Ericaceae</taxon>
        <taxon>Ericoideae</taxon>
        <taxon>Rhodoreae</taxon>
        <taxon>Rhododendron</taxon>
    </lineage>
</organism>